<keyword evidence="12" id="KW-0829">Tyrosine-protein kinase</keyword>
<evidence type="ECO:0000256" key="17">
    <source>
        <dbReference type="ARBA" id="ARBA00051243"/>
    </source>
</evidence>
<evidence type="ECO:0000256" key="15">
    <source>
        <dbReference type="ARBA" id="ARBA00023180"/>
    </source>
</evidence>
<dbReference type="SMART" id="SM00219">
    <property type="entry name" value="TyrKc"/>
    <property type="match status" value="1"/>
</dbReference>
<dbReference type="PRINTS" id="PR00109">
    <property type="entry name" value="TYRKINASE"/>
</dbReference>
<keyword evidence="26" id="KW-1185">Reference proteome</keyword>
<evidence type="ECO:0000256" key="3">
    <source>
        <dbReference type="ARBA" id="ARBA00022679"/>
    </source>
</evidence>
<sequence length="1297" mass="144365">MSQSCNTIHCQGRVCNHSDINLVDGRWSSWGLWGRCSLTCGGGSQSRVRRCTNPSPSNGGAGCYGRSRMSRSCDTNHCPVSGGWNEWSPWSICTKTVSGIQIRFRECSNPEPAYGGKHCNGSRALVRECNKMSSCHEVFPLRFKTESNPSAGKMEIYTNSSWKKLCTSTWNKVEVDLTCIAMGYSNSSDYGRWYEDSGNVSETSTNFNCTTTLTKCEESFSNKLQFCKGINKLCILESVFISVSVFSFVHLILVPVRLIGANVEYGGRVEVFYKGKWGKICTNGWDFNDAQVICRQLGFEEALAEFMGSNIEDGNTTSVMVDVSCTGVEDKLASCARTDGKLNVPSQCQGDGKGSQALCQPNNKQVLGKERLYFNIGTNEILHCSIRNETSFARWVINGQKVQGMNSSSKRVKTTEGGKLVIENVQLSDGGTYECLRLEYVQYYTVYINARFTENTRDQQSLTAHTSGTINCGAEGTPRPQITWRKQGEMLVLDGRRFTQIPGGSLQIDPVHPEDNGTYRCTMTQNKGSKRVTRTHKNILVSVIVRPEVKVSGASNLIREGDAVTLTCKITQGQPQPQTTWFKNNSSKGHNMSLSFNKITKEDAGLYSCRAKNRGGTSTENIYISVNVPPHLNPELKNLSVPLNSTFETYCFKRGDPPPSVNWTKDGKALGNNNTLVIKHMTFDHGGFYECVAENLVGKVNISFWIDVTECPQISLFPVNQSVIDGDPVNFTCHATGVPTPKLNWTFNGGKLPLGINKKNSKGDSFQESFLEIQRATKKMEGTYKCTAKNKANGTSYSTILQVFEKPTAKVSPKPYPTLTQGDKLSLTCSVNEATVNITWKKDGDPIKERAVIDTQLDETTSYLIITKVVEDDSGEYSCEARNRLGNVARSIVMIKVNSVSPFLVWYYIFGSMAAVIVILLMGCYFWKRRWTGKPRSSYLVLGESVEIELSNVEVDEWEIEVNRILLQDVIGRGAFGAVWRALLSSPNGRPGNRTVAAKCFTPTAGEEGRKCLMREIELGKILGVSNQPNIVKFIGCVTRQVHPILIMEHLPCGDLLGYMRKCRGINDRYYLGEGRPQVLNNYDLVLFAKQIAAGMVFLGSRGIIHRDLAARNVLLDNNYVCKVTDFGMAYQSFKYGHGNAKKGCLPIKWTAPEILLGNFAGLSTLSDVWSYGIVLYEIVTLGGIPYEGWSEGNVVARVTHGYKLPKPDHVDDKLYAIMKRCWNLDPDFRPPFENLRRRMDTYLREETYLHLLDMGSYDTTKYSKVEDLGGEDAEPSARPLGNAAAKRLGKWASDRR</sequence>
<feature type="domain" description="SRCR" evidence="23">
    <location>
        <begin position="256"/>
        <end position="360"/>
    </location>
</feature>
<dbReference type="InterPro" id="IPR036179">
    <property type="entry name" value="Ig-like_dom_sf"/>
</dbReference>
<dbReference type="InterPro" id="IPR008266">
    <property type="entry name" value="Tyr_kinase_AS"/>
</dbReference>
<keyword evidence="16" id="KW-0393">Immunoglobulin domain</keyword>
<dbReference type="InterPro" id="IPR000719">
    <property type="entry name" value="Prot_kinase_dom"/>
</dbReference>
<keyword evidence="3" id="KW-0808">Transferase</keyword>
<dbReference type="SMART" id="SM00409">
    <property type="entry name" value="IG"/>
    <property type="match status" value="6"/>
</dbReference>
<evidence type="ECO:0000256" key="21">
    <source>
        <dbReference type="SAM" id="Phobius"/>
    </source>
</evidence>
<keyword evidence="6" id="KW-0677">Repeat</keyword>
<feature type="disulfide bond" evidence="18">
    <location>
        <begin position="325"/>
        <end position="335"/>
    </location>
</feature>
<dbReference type="SMART" id="SM00202">
    <property type="entry name" value="SR"/>
    <property type="match status" value="1"/>
</dbReference>
<feature type="transmembrane region" description="Helical" evidence="21">
    <location>
        <begin position="905"/>
        <end position="927"/>
    </location>
</feature>
<dbReference type="Pfam" id="PF07714">
    <property type="entry name" value="PK_Tyr_Ser-Thr"/>
    <property type="match status" value="1"/>
</dbReference>
<evidence type="ECO:0000256" key="16">
    <source>
        <dbReference type="ARBA" id="ARBA00023319"/>
    </source>
</evidence>
<keyword evidence="13 18" id="KW-1015">Disulfide bond</keyword>
<dbReference type="InterPro" id="IPR007110">
    <property type="entry name" value="Ig-like_dom"/>
</dbReference>
<dbReference type="InterPro" id="IPR013783">
    <property type="entry name" value="Ig-like_fold"/>
</dbReference>
<evidence type="ECO:0000256" key="13">
    <source>
        <dbReference type="ARBA" id="ARBA00023157"/>
    </source>
</evidence>
<dbReference type="GO" id="GO:0005524">
    <property type="term" value="F:ATP binding"/>
    <property type="evidence" value="ECO:0007669"/>
    <property type="project" value="UniProtKB-UniRule"/>
</dbReference>
<keyword evidence="4 21" id="KW-0812">Transmembrane</keyword>
<dbReference type="SMART" id="SM00408">
    <property type="entry name" value="IGc2"/>
    <property type="match status" value="6"/>
</dbReference>
<comment type="subcellular location">
    <subcellularLocation>
        <location evidence="1">Membrane</location>
        <topology evidence="1">Single-pass membrane protein</topology>
    </subcellularLocation>
</comment>
<evidence type="ECO:0000256" key="4">
    <source>
        <dbReference type="ARBA" id="ARBA00022692"/>
    </source>
</evidence>
<dbReference type="Pfam" id="PF00090">
    <property type="entry name" value="TSP_1"/>
    <property type="match status" value="2"/>
</dbReference>
<feature type="domain" description="Protein kinase" evidence="22">
    <location>
        <begin position="965"/>
        <end position="1244"/>
    </location>
</feature>
<feature type="domain" description="SRCR" evidence="23">
    <location>
        <begin position="141"/>
        <end position="235"/>
    </location>
</feature>
<dbReference type="FunFam" id="3.10.250.10:FF:000016">
    <property type="entry name" value="Scavenger receptor cysteine-rich protein type 12"/>
    <property type="match status" value="1"/>
</dbReference>
<dbReference type="PROSITE" id="PS50011">
    <property type="entry name" value="PROTEIN_KINASE_DOM"/>
    <property type="match status" value="1"/>
</dbReference>
<keyword evidence="15" id="KW-0325">Glycoprotein</keyword>
<dbReference type="Gene3D" id="2.20.100.10">
    <property type="entry name" value="Thrombospondin type-1 (TSP1) repeat"/>
    <property type="match status" value="2"/>
</dbReference>
<feature type="region of interest" description="Disordered" evidence="20">
    <location>
        <begin position="1269"/>
        <end position="1297"/>
    </location>
</feature>
<dbReference type="CDD" id="cd00192">
    <property type="entry name" value="PTKc"/>
    <property type="match status" value="1"/>
</dbReference>
<dbReference type="InterPro" id="IPR036772">
    <property type="entry name" value="SRCR-like_dom_sf"/>
</dbReference>
<dbReference type="GO" id="GO:0004714">
    <property type="term" value="F:transmembrane receptor protein tyrosine kinase activity"/>
    <property type="evidence" value="ECO:0007669"/>
    <property type="project" value="UniProtKB-EC"/>
</dbReference>
<dbReference type="InterPro" id="IPR020635">
    <property type="entry name" value="Tyr_kinase_cat_dom"/>
</dbReference>
<dbReference type="InterPro" id="IPR003599">
    <property type="entry name" value="Ig_sub"/>
</dbReference>
<dbReference type="GO" id="GO:0005886">
    <property type="term" value="C:plasma membrane"/>
    <property type="evidence" value="ECO:0007669"/>
    <property type="project" value="TreeGrafter"/>
</dbReference>
<dbReference type="PROSITE" id="PS50092">
    <property type="entry name" value="TSP1"/>
    <property type="match status" value="2"/>
</dbReference>
<feature type="domain" description="Ig-like" evidence="24">
    <location>
        <begin position="807"/>
        <end position="901"/>
    </location>
</feature>
<dbReference type="GO" id="GO:0043235">
    <property type="term" value="C:receptor complex"/>
    <property type="evidence" value="ECO:0007669"/>
    <property type="project" value="TreeGrafter"/>
</dbReference>
<organism evidence="25 26">
    <name type="scientific">Pocillopora meandrina</name>
    <dbReference type="NCBI Taxonomy" id="46732"/>
    <lineage>
        <taxon>Eukaryota</taxon>
        <taxon>Metazoa</taxon>
        <taxon>Cnidaria</taxon>
        <taxon>Anthozoa</taxon>
        <taxon>Hexacorallia</taxon>
        <taxon>Scleractinia</taxon>
        <taxon>Astrocoeniina</taxon>
        <taxon>Pocilloporidae</taxon>
        <taxon>Pocillopora</taxon>
    </lineage>
</organism>
<evidence type="ECO:0000256" key="9">
    <source>
        <dbReference type="ARBA" id="ARBA00022840"/>
    </source>
</evidence>
<comment type="caution">
    <text evidence="25">The sequence shown here is derived from an EMBL/GenBank/DDBJ whole genome shotgun (WGS) entry which is preliminary data.</text>
</comment>
<accession>A0AAU9X1U1</accession>
<keyword evidence="7 19" id="KW-0547">Nucleotide-binding</keyword>
<evidence type="ECO:0000259" key="23">
    <source>
        <dbReference type="PROSITE" id="PS50287"/>
    </source>
</evidence>
<feature type="domain" description="Ig-like" evidence="24">
    <location>
        <begin position="712"/>
        <end position="802"/>
    </location>
</feature>
<evidence type="ECO:0000256" key="11">
    <source>
        <dbReference type="ARBA" id="ARBA00023136"/>
    </source>
</evidence>
<dbReference type="PROSITE" id="PS50835">
    <property type="entry name" value="IG_LIKE"/>
    <property type="match status" value="6"/>
</dbReference>
<dbReference type="InterPro" id="IPR017441">
    <property type="entry name" value="Protein_kinase_ATP_BS"/>
</dbReference>
<evidence type="ECO:0000313" key="26">
    <source>
        <dbReference type="Proteomes" id="UP001159428"/>
    </source>
</evidence>
<keyword evidence="14" id="KW-0675">Receptor</keyword>
<evidence type="ECO:0000259" key="24">
    <source>
        <dbReference type="PROSITE" id="PS50835"/>
    </source>
</evidence>
<keyword evidence="9 19" id="KW-0067">ATP-binding</keyword>
<evidence type="ECO:0000256" key="10">
    <source>
        <dbReference type="ARBA" id="ARBA00022989"/>
    </source>
</evidence>
<evidence type="ECO:0000256" key="18">
    <source>
        <dbReference type="PROSITE-ProRule" id="PRU00196"/>
    </source>
</evidence>
<feature type="domain" description="Ig-like" evidence="24">
    <location>
        <begin position="547"/>
        <end position="625"/>
    </location>
</feature>
<feature type="binding site" evidence="19">
    <location>
        <position position="999"/>
    </location>
    <ligand>
        <name>ATP</name>
        <dbReference type="ChEBI" id="CHEBI:30616"/>
    </ligand>
</feature>
<keyword evidence="11 21" id="KW-0472">Membrane</keyword>
<dbReference type="PROSITE" id="PS00109">
    <property type="entry name" value="PROTEIN_KINASE_TYR"/>
    <property type="match status" value="1"/>
</dbReference>
<feature type="domain" description="Ig-like" evidence="24">
    <location>
        <begin position="361"/>
        <end position="435"/>
    </location>
</feature>
<dbReference type="Pfam" id="PF13927">
    <property type="entry name" value="Ig_3"/>
    <property type="match status" value="5"/>
</dbReference>
<dbReference type="SMART" id="SM00209">
    <property type="entry name" value="TSP1"/>
    <property type="match status" value="2"/>
</dbReference>
<reference evidence="25 26" key="1">
    <citation type="submission" date="2022-05" db="EMBL/GenBank/DDBJ databases">
        <authorList>
            <consortium name="Genoscope - CEA"/>
            <person name="William W."/>
        </authorList>
    </citation>
    <scope>NUCLEOTIDE SEQUENCE [LARGE SCALE GENOMIC DNA]</scope>
</reference>
<dbReference type="SUPFAM" id="SSF56112">
    <property type="entry name" value="Protein kinase-like (PK-like)"/>
    <property type="match status" value="1"/>
</dbReference>
<evidence type="ECO:0000256" key="14">
    <source>
        <dbReference type="ARBA" id="ARBA00023170"/>
    </source>
</evidence>
<evidence type="ECO:0000256" key="7">
    <source>
        <dbReference type="ARBA" id="ARBA00022741"/>
    </source>
</evidence>
<dbReference type="PANTHER" id="PTHR24416">
    <property type="entry name" value="TYROSINE-PROTEIN KINASE RECEPTOR"/>
    <property type="match status" value="1"/>
</dbReference>
<dbReference type="InterPro" id="IPR000884">
    <property type="entry name" value="TSP1_rpt"/>
</dbReference>
<dbReference type="GO" id="GO:0007169">
    <property type="term" value="P:cell surface receptor protein tyrosine kinase signaling pathway"/>
    <property type="evidence" value="ECO:0007669"/>
    <property type="project" value="TreeGrafter"/>
</dbReference>
<evidence type="ECO:0000256" key="19">
    <source>
        <dbReference type="PROSITE-ProRule" id="PRU10141"/>
    </source>
</evidence>
<dbReference type="CDD" id="cd00096">
    <property type="entry name" value="Ig"/>
    <property type="match status" value="2"/>
</dbReference>
<dbReference type="SUPFAM" id="SSF48726">
    <property type="entry name" value="Immunoglobulin"/>
    <property type="match status" value="6"/>
</dbReference>
<evidence type="ECO:0000256" key="1">
    <source>
        <dbReference type="ARBA" id="ARBA00004167"/>
    </source>
</evidence>
<dbReference type="Gene3D" id="3.10.250.10">
    <property type="entry name" value="SRCR-like domain"/>
    <property type="match status" value="2"/>
</dbReference>
<dbReference type="Proteomes" id="UP001159428">
    <property type="component" value="Unassembled WGS sequence"/>
</dbReference>
<dbReference type="FunFam" id="2.60.40.10:FF:000032">
    <property type="entry name" value="palladin isoform X1"/>
    <property type="match status" value="1"/>
</dbReference>
<dbReference type="InterPro" id="IPR011009">
    <property type="entry name" value="Kinase-like_dom_sf"/>
</dbReference>
<evidence type="ECO:0000313" key="25">
    <source>
        <dbReference type="EMBL" id="CAH3133368.1"/>
    </source>
</evidence>
<dbReference type="InterPro" id="IPR001190">
    <property type="entry name" value="SRCR"/>
</dbReference>
<dbReference type="SUPFAM" id="SSF82895">
    <property type="entry name" value="TSP-1 type 1 repeat"/>
    <property type="match status" value="2"/>
</dbReference>
<dbReference type="InterPro" id="IPR003598">
    <property type="entry name" value="Ig_sub2"/>
</dbReference>
<dbReference type="FunFam" id="2.20.100.10:FF:000002">
    <property type="entry name" value="Unc-5 netrin receptor C"/>
    <property type="match status" value="1"/>
</dbReference>
<evidence type="ECO:0000256" key="2">
    <source>
        <dbReference type="ARBA" id="ARBA00011902"/>
    </source>
</evidence>
<dbReference type="InterPro" id="IPR050122">
    <property type="entry name" value="RTK"/>
</dbReference>
<evidence type="ECO:0000259" key="22">
    <source>
        <dbReference type="PROSITE" id="PS50011"/>
    </source>
</evidence>
<dbReference type="Gene3D" id="1.10.510.10">
    <property type="entry name" value="Transferase(Phosphotransferase) domain 1"/>
    <property type="match status" value="1"/>
</dbReference>
<gene>
    <name evidence="25" type="ORF">PMEA_00015037</name>
</gene>
<evidence type="ECO:0000256" key="8">
    <source>
        <dbReference type="ARBA" id="ARBA00022777"/>
    </source>
</evidence>
<feature type="domain" description="Ig-like" evidence="24">
    <location>
        <begin position="450"/>
        <end position="533"/>
    </location>
</feature>
<dbReference type="Gene3D" id="2.60.40.10">
    <property type="entry name" value="Immunoglobulins"/>
    <property type="match status" value="6"/>
</dbReference>
<dbReference type="PANTHER" id="PTHR24416:SF611">
    <property type="entry name" value="TYROSINE-PROTEIN KINASE TRANSMEMBRANE RECEPTOR ROR"/>
    <property type="match status" value="1"/>
</dbReference>
<protein>
    <recommendedName>
        <fullName evidence="2">receptor protein-tyrosine kinase</fullName>
        <ecNumber evidence="2">2.7.10.1</ecNumber>
    </recommendedName>
</protein>
<comment type="caution">
    <text evidence="18">Lacks conserved residue(s) required for the propagation of feature annotation.</text>
</comment>
<dbReference type="FunFam" id="1.10.510.10:FF:000554">
    <property type="entry name" value="Predicted protein"/>
    <property type="match status" value="1"/>
</dbReference>
<evidence type="ECO:0000256" key="5">
    <source>
        <dbReference type="ARBA" id="ARBA00022729"/>
    </source>
</evidence>
<dbReference type="EC" id="2.7.10.1" evidence="2"/>
<dbReference type="PROSITE" id="PS00107">
    <property type="entry name" value="PROTEIN_KINASE_ATP"/>
    <property type="match status" value="1"/>
</dbReference>
<dbReference type="InterPro" id="IPR036383">
    <property type="entry name" value="TSP1_rpt_sf"/>
</dbReference>
<evidence type="ECO:0000256" key="12">
    <source>
        <dbReference type="ARBA" id="ARBA00023137"/>
    </source>
</evidence>
<dbReference type="PROSITE" id="PS50287">
    <property type="entry name" value="SRCR_2"/>
    <property type="match status" value="2"/>
</dbReference>
<dbReference type="Pfam" id="PF00530">
    <property type="entry name" value="SRCR"/>
    <property type="match status" value="1"/>
</dbReference>
<proteinExistence type="predicted"/>
<keyword evidence="8" id="KW-0418">Kinase</keyword>
<feature type="domain" description="Ig-like" evidence="24">
    <location>
        <begin position="630"/>
        <end position="703"/>
    </location>
</feature>
<keyword evidence="5" id="KW-0732">Signal</keyword>
<dbReference type="Gene3D" id="3.30.200.20">
    <property type="entry name" value="Phosphorylase Kinase, domain 1"/>
    <property type="match status" value="1"/>
</dbReference>
<evidence type="ECO:0000256" key="6">
    <source>
        <dbReference type="ARBA" id="ARBA00022737"/>
    </source>
</evidence>
<evidence type="ECO:0000256" key="20">
    <source>
        <dbReference type="SAM" id="MobiDB-lite"/>
    </source>
</evidence>
<comment type="catalytic activity">
    <reaction evidence="17">
        <text>L-tyrosyl-[protein] + ATP = O-phospho-L-tyrosyl-[protein] + ADP + H(+)</text>
        <dbReference type="Rhea" id="RHEA:10596"/>
        <dbReference type="Rhea" id="RHEA-COMP:10136"/>
        <dbReference type="Rhea" id="RHEA-COMP:20101"/>
        <dbReference type="ChEBI" id="CHEBI:15378"/>
        <dbReference type="ChEBI" id="CHEBI:30616"/>
        <dbReference type="ChEBI" id="CHEBI:46858"/>
        <dbReference type="ChEBI" id="CHEBI:61978"/>
        <dbReference type="ChEBI" id="CHEBI:456216"/>
        <dbReference type="EC" id="2.7.10.1"/>
    </reaction>
</comment>
<dbReference type="EMBL" id="CALNXJ010000027">
    <property type="protein sequence ID" value="CAH3133368.1"/>
    <property type="molecule type" value="Genomic_DNA"/>
</dbReference>
<dbReference type="InterPro" id="IPR001245">
    <property type="entry name" value="Ser-Thr/Tyr_kinase_cat_dom"/>
</dbReference>
<keyword evidence="10 21" id="KW-1133">Transmembrane helix</keyword>
<dbReference type="FunFam" id="2.20.100.10:FF:000001">
    <property type="entry name" value="semaphorin-5A isoform X1"/>
    <property type="match status" value="1"/>
</dbReference>
<dbReference type="SUPFAM" id="SSF56487">
    <property type="entry name" value="SRCR-like"/>
    <property type="match status" value="2"/>
</dbReference>
<dbReference type="PRINTS" id="PR00258">
    <property type="entry name" value="SPERACTRCPTR"/>
</dbReference>
<name>A0AAU9X1U1_9CNID</name>